<protein>
    <recommendedName>
        <fullName evidence="9">Methylmalonyl-CoA mutase</fullName>
        <ecNumber evidence="4">5.4.99.2</ecNumber>
    </recommendedName>
</protein>
<dbReference type="InterPro" id="IPR036724">
    <property type="entry name" value="Cobalamin-bd_sf"/>
</dbReference>
<dbReference type="NCBIfam" id="NF006944">
    <property type="entry name" value="PRK09426.1"/>
    <property type="match status" value="1"/>
</dbReference>
<evidence type="ECO:0000256" key="6">
    <source>
        <dbReference type="ARBA" id="ARBA00022723"/>
    </source>
</evidence>
<keyword evidence="6" id="KW-0479">Metal-binding</keyword>
<organism evidence="11 12">
    <name type="scientific">Pseudotabrizicola alkalilacus</name>
    <dbReference type="NCBI Taxonomy" id="2305252"/>
    <lineage>
        <taxon>Bacteria</taxon>
        <taxon>Pseudomonadati</taxon>
        <taxon>Pseudomonadota</taxon>
        <taxon>Alphaproteobacteria</taxon>
        <taxon>Rhodobacterales</taxon>
        <taxon>Paracoccaceae</taxon>
        <taxon>Pseudotabrizicola</taxon>
    </lineage>
</organism>
<evidence type="ECO:0000256" key="9">
    <source>
        <dbReference type="ARBA" id="ARBA00072363"/>
    </source>
</evidence>
<dbReference type="Gene3D" id="3.40.50.280">
    <property type="entry name" value="Cobalamin-binding domain"/>
    <property type="match status" value="1"/>
</dbReference>
<proteinExistence type="inferred from homology"/>
<dbReference type="FunFam" id="3.40.50.280:FF:000002">
    <property type="entry name" value="Methylmalonyl-CoA mutase, mitochondrial"/>
    <property type="match status" value="1"/>
</dbReference>
<dbReference type="Pfam" id="PF02310">
    <property type="entry name" value="B12-binding"/>
    <property type="match status" value="1"/>
</dbReference>
<keyword evidence="7 11" id="KW-0413">Isomerase</keyword>
<comment type="cofactor">
    <cofactor evidence="1">
        <name>adenosylcob(III)alamin</name>
        <dbReference type="ChEBI" id="CHEBI:18408"/>
    </cofactor>
</comment>
<dbReference type="InterPro" id="IPR006158">
    <property type="entry name" value="Cobalamin-bd"/>
</dbReference>
<dbReference type="Gene3D" id="3.20.20.240">
    <property type="entry name" value="Methylmalonyl-CoA mutase"/>
    <property type="match status" value="1"/>
</dbReference>
<evidence type="ECO:0000256" key="5">
    <source>
        <dbReference type="ARBA" id="ARBA00022628"/>
    </source>
</evidence>
<evidence type="ECO:0000256" key="1">
    <source>
        <dbReference type="ARBA" id="ARBA00001922"/>
    </source>
</evidence>
<dbReference type="InterPro" id="IPR016176">
    <property type="entry name" value="Cbl-dep_enz_cat"/>
</dbReference>
<gene>
    <name evidence="11" type="ORF">D1012_01875</name>
</gene>
<dbReference type="GO" id="GO:0005737">
    <property type="term" value="C:cytoplasm"/>
    <property type="evidence" value="ECO:0007669"/>
    <property type="project" value="TreeGrafter"/>
</dbReference>
<dbReference type="PROSITE" id="PS51332">
    <property type="entry name" value="B12_BINDING"/>
    <property type="match status" value="1"/>
</dbReference>
<dbReference type="InterPro" id="IPR006159">
    <property type="entry name" value="Acid_CoA_mut_C"/>
</dbReference>
<dbReference type="OrthoDB" id="9762378at2"/>
<dbReference type="GO" id="GO:0019678">
    <property type="term" value="P:propionate metabolic process, methylmalonyl pathway"/>
    <property type="evidence" value="ECO:0007669"/>
    <property type="project" value="TreeGrafter"/>
</dbReference>
<dbReference type="Pfam" id="PF01642">
    <property type="entry name" value="MM_CoA_mutase"/>
    <property type="match status" value="1"/>
</dbReference>
<dbReference type="NCBIfam" id="TIGR00641">
    <property type="entry name" value="acid_CoA_mut_N"/>
    <property type="match status" value="1"/>
</dbReference>
<dbReference type="AlphaFoldDB" id="A0A411Z710"/>
<accession>A0A411Z710</accession>
<dbReference type="FunFam" id="3.20.20.240:FF:000001">
    <property type="entry name" value="Probable methylmalonyl-coa mutase"/>
    <property type="match status" value="1"/>
</dbReference>
<dbReference type="PANTHER" id="PTHR48101:SF4">
    <property type="entry name" value="METHYLMALONYL-COA MUTASE, MITOCHONDRIAL"/>
    <property type="match status" value="1"/>
</dbReference>
<feature type="domain" description="B12-binding" evidence="10">
    <location>
        <begin position="579"/>
        <end position="709"/>
    </location>
</feature>
<keyword evidence="5" id="KW-0846">Cobalamin</keyword>
<dbReference type="Proteomes" id="UP000284547">
    <property type="component" value="Unassembled WGS sequence"/>
</dbReference>
<sequence>MTDALNHWTALATKELKGKDPESLIWNTLEGIPVKPLYTAADTASLPHMGGVPGAAPFTRGVKATMYAGRPWTIRQYAGFSTAEESNNFYRKALAAGQQGVSVAFDLATHRGYDSDHPRVVGDVGKAGVAIDSVEDMKILFDGIPLEKVSVSMTMNGAVIPILANFIVTGEEQGVDRSLLSGTIQNDILKEFMVRNTYVYPPEPSMRIIADIIEYTSEHMPKFNSISISGYHMQEAGANLVQELAFTLADGREYVRTAIARGMDVDAFAGRLSFFFAIGMNFFMEAAKLRAARLLWHRIMSDFSAKNPVSLMLRTHCQTSGVSLQEADPYNNVIRTAYEAMSAVLGGTQSLHTNALDEAIALPTEFSARIARNTQLILQEETGITHVVDPLAGSYYVETLTHQLATEAWKLIEEVEAMGGMTKAVATGMPKLRIEESAARRQAAIDRGEDVIVGVNKYRKPSEDPIDILDIDNVAVRESQIARLKTTRANRDEAACQAALAELTRRAGEGGNLLDAAVTAARARATVGEISDAMETVFGRHRAEVKTLAGVYGAAYEGDAGFEAIQADVEAFATEEGRRPRMLVVKMGQDGHDRGAKVIATAFADIGFDVDVGPLFQTPEEAAQDAIDNDVHVIGISSQAAGHKTLAPKLVQALQAAGAGDILVICGGVIPQQDYQFLYDNGVKAIFGPGTNIPSAAKDILTLIRQTRR</sequence>
<dbReference type="PANTHER" id="PTHR48101">
    <property type="entry name" value="METHYLMALONYL-COA MUTASE, MITOCHONDRIAL-RELATED"/>
    <property type="match status" value="1"/>
</dbReference>
<dbReference type="EC" id="5.4.99.2" evidence="4"/>
<reference evidence="11 12" key="1">
    <citation type="submission" date="2018-08" db="EMBL/GenBank/DDBJ databases">
        <title>Flavobacterium tibetense sp. nov., isolated from a wetland YonghuCo on Tibetan Plateau.</title>
        <authorList>
            <person name="Phurbu D."/>
            <person name="Lu H."/>
            <person name="Xing P."/>
        </authorList>
    </citation>
    <scope>NUCLEOTIDE SEQUENCE [LARGE SCALE GENOMIC DNA]</scope>
    <source>
        <strain evidence="11 12">DJC</strain>
    </source>
</reference>
<comment type="pathway">
    <text evidence="2">Metabolic intermediate metabolism; propanoyl-CoA degradation; succinyl-CoA from propanoyl-CoA: step 3/3.</text>
</comment>
<evidence type="ECO:0000256" key="2">
    <source>
        <dbReference type="ARBA" id="ARBA00005146"/>
    </source>
</evidence>
<dbReference type="RefSeq" id="WP_118149623.1">
    <property type="nucleotide sequence ID" value="NZ_QWEY01000001.1"/>
</dbReference>
<evidence type="ECO:0000256" key="3">
    <source>
        <dbReference type="ARBA" id="ARBA00008465"/>
    </source>
</evidence>
<evidence type="ECO:0000256" key="7">
    <source>
        <dbReference type="ARBA" id="ARBA00023235"/>
    </source>
</evidence>
<dbReference type="SUPFAM" id="SSF51703">
    <property type="entry name" value="Cobalamin (vitamin B12)-dependent enzymes"/>
    <property type="match status" value="1"/>
</dbReference>
<dbReference type="InterPro" id="IPR006098">
    <property type="entry name" value="MMCoA_mutase_a_cat"/>
</dbReference>
<evidence type="ECO:0000313" key="11">
    <source>
        <dbReference type="EMBL" id="RGP38890.1"/>
    </source>
</evidence>
<keyword evidence="8" id="KW-0170">Cobalt</keyword>
<dbReference type="CDD" id="cd02071">
    <property type="entry name" value="MM_CoA_mut_B12_BD"/>
    <property type="match status" value="1"/>
</dbReference>
<dbReference type="GO" id="GO:0031419">
    <property type="term" value="F:cobalamin binding"/>
    <property type="evidence" value="ECO:0007669"/>
    <property type="project" value="UniProtKB-KW"/>
</dbReference>
<dbReference type="GO" id="GO:0046872">
    <property type="term" value="F:metal ion binding"/>
    <property type="evidence" value="ECO:0007669"/>
    <property type="project" value="UniProtKB-KW"/>
</dbReference>
<evidence type="ECO:0000256" key="8">
    <source>
        <dbReference type="ARBA" id="ARBA00023285"/>
    </source>
</evidence>
<name>A0A411Z710_9RHOB</name>
<evidence type="ECO:0000259" key="10">
    <source>
        <dbReference type="PROSITE" id="PS51332"/>
    </source>
</evidence>
<dbReference type="CDD" id="cd03679">
    <property type="entry name" value="MM_CoA_mutase_alpha_like"/>
    <property type="match status" value="1"/>
</dbReference>
<comment type="caution">
    <text evidence="11">The sequence shown here is derived from an EMBL/GenBank/DDBJ whole genome shotgun (WGS) entry which is preliminary data.</text>
</comment>
<evidence type="ECO:0000256" key="4">
    <source>
        <dbReference type="ARBA" id="ARBA00012398"/>
    </source>
</evidence>
<dbReference type="NCBIfam" id="TIGR00640">
    <property type="entry name" value="acid_CoA_mut_C"/>
    <property type="match status" value="1"/>
</dbReference>
<dbReference type="SUPFAM" id="SSF52242">
    <property type="entry name" value="Cobalamin (vitamin B12)-binding domain"/>
    <property type="match status" value="1"/>
</dbReference>
<dbReference type="GO" id="GO:0004494">
    <property type="term" value="F:methylmalonyl-CoA mutase activity"/>
    <property type="evidence" value="ECO:0007669"/>
    <property type="project" value="UniProtKB-EC"/>
</dbReference>
<dbReference type="InterPro" id="IPR006099">
    <property type="entry name" value="MeMalonylCoA_mutase_a/b_cat"/>
</dbReference>
<dbReference type="EMBL" id="QWEY01000001">
    <property type="protein sequence ID" value="RGP38890.1"/>
    <property type="molecule type" value="Genomic_DNA"/>
</dbReference>
<evidence type="ECO:0000313" key="12">
    <source>
        <dbReference type="Proteomes" id="UP000284547"/>
    </source>
</evidence>
<comment type="similarity">
    <text evidence="3">Belongs to the methylmalonyl-CoA mutase family.</text>
</comment>
<keyword evidence="12" id="KW-1185">Reference proteome</keyword>